<sequence length="63" mass="7041">MKEAQDVSYLRECCDGGGDGSYHTHVAGEEERARGSGAVARILKHFYALVKTTLDFKRVLRLK</sequence>
<proteinExistence type="predicted"/>
<gene>
    <name evidence="1" type="ORF">E2C01_090041</name>
</gene>
<comment type="caution">
    <text evidence="1">The sequence shown here is derived from an EMBL/GenBank/DDBJ whole genome shotgun (WGS) entry which is preliminary data.</text>
</comment>
<keyword evidence="2" id="KW-1185">Reference proteome</keyword>
<protein>
    <submittedName>
        <fullName evidence="1">Uncharacterized protein</fullName>
    </submittedName>
</protein>
<dbReference type="AlphaFoldDB" id="A0A5B7JF59"/>
<dbReference type="Proteomes" id="UP000324222">
    <property type="component" value="Unassembled WGS sequence"/>
</dbReference>
<organism evidence="1 2">
    <name type="scientific">Portunus trituberculatus</name>
    <name type="common">Swimming crab</name>
    <name type="synonym">Neptunus trituberculatus</name>
    <dbReference type="NCBI Taxonomy" id="210409"/>
    <lineage>
        <taxon>Eukaryota</taxon>
        <taxon>Metazoa</taxon>
        <taxon>Ecdysozoa</taxon>
        <taxon>Arthropoda</taxon>
        <taxon>Crustacea</taxon>
        <taxon>Multicrustacea</taxon>
        <taxon>Malacostraca</taxon>
        <taxon>Eumalacostraca</taxon>
        <taxon>Eucarida</taxon>
        <taxon>Decapoda</taxon>
        <taxon>Pleocyemata</taxon>
        <taxon>Brachyura</taxon>
        <taxon>Eubrachyura</taxon>
        <taxon>Portunoidea</taxon>
        <taxon>Portunidae</taxon>
        <taxon>Portuninae</taxon>
        <taxon>Portunus</taxon>
    </lineage>
</organism>
<evidence type="ECO:0000313" key="1">
    <source>
        <dbReference type="EMBL" id="MPC94852.1"/>
    </source>
</evidence>
<accession>A0A5B7JF59</accession>
<name>A0A5B7JF59_PORTR</name>
<evidence type="ECO:0000313" key="2">
    <source>
        <dbReference type="Proteomes" id="UP000324222"/>
    </source>
</evidence>
<dbReference type="EMBL" id="VSRR010100069">
    <property type="protein sequence ID" value="MPC94852.1"/>
    <property type="molecule type" value="Genomic_DNA"/>
</dbReference>
<reference evidence="1 2" key="1">
    <citation type="submission" date="2019-05" db="EMBL/GenBank/DDBJ databases">
        <title>Another draft genome of Portunus trituberculatus and its Hox gene families provides insights of decapod evolution.</title>
        <authorList>
            <person name="Jeong J.-H."/>
            <person name="Song I."/>
            <person name="Kim S."/>
            <person name="Choi T."/>
            <person name="Kim D."/>
            <person name="Ryu S."/>
            <person name="Kim W."/>
        </authorList>
    </citation>
    <scope>NUCLEOTIDE SEQUENCE [LARGE SCALE GENOMIC DNA]</scope>
    <source>
        <tissue evidence="1">Muscle</tissue>
    </source>
</reference>